<comment type="caution">
    <text evidence="7">The sequence shown here is derived from an EMBL/GenBank/DDBJ whole genome shotgun (WGS) entry which is preliminary data.</text>
</comment>
<evidence type="ECO:0000313" key="8">
    <source>
        <dbReference type="Proteomes" id="UP000596742"/>
    </source>
</evidence>
<feature type="transmembrane region" description="Helical" evidence="5">
    <location>
        <begin position="60"/>
        <end position="80"/>
    </location>
</feature>
<evidence type="ECO:0000256" key="2">
    <source>
        <dbReference type="ARBA" id="ARBA00022692"/>
    </source>
</evidence>
<gene>
    <name evidence="7" type="ORF">MGAL_10B077609</name>
</gene>
<keyword evidence="4 5" id="KW-0472">Membrane</keyword>
<keyword evidence="8" id="KW-1185">Reference proteome</keyword>
<dbReference type="InterPro" id="IPR046903">
    <property type="entry name" value="Mab-21-like_nuc_Trfase"/>
</dbReference>
<dbReference type="GO" id="GO:0005783">
    <property type="term" value="C:endoplasmic reticulum"/>
    <property type="evidence" value="ECO:0007669"/>
    <property type="project" value="TreeGrafter"/>
</dbReference>
<feature type="transmembrane region" description="Helical" evidence="5">
    <location>
        <begin position="312"/>
        <end position="333"/>
    </location>
</feature>
<feature type="transmembrane region" description="Helical" evidence="5">
    <location>
        <begin position="86"/>
        <end position="106"/>
    </location>
</feature>
<comment type="subcellular location">
    <subcellularLocation>
        <location evidence="1">Membrane</location>
        <topology evidence="1">Multi-pass membrane protein</topology>
    </subcellularLocation>
</comment>
<evidence type="ECO:0000313" key="7">
    <source>
        <dbReference type="EMBL" id="VDI73567.1"/>
    </source>
</evidence>
<feature type="domain" description="Mab-21-like nucleotidyltransferase" evidence="6">
    <location>
        <begin position="508"/>
        <end position="643"/>
    </location>
</feature>
<dbReference type="InterPro" id="IPR009447">
    <property type="entry name" value="PIGW/GWT1"/>
</dbReference>
<dbReference type="GO" id="GO:0016020">
    <property type="term" value="C:membrane"/>
    <property type="evidence" value="ECO:0007669"/>
    <property type="project" value="UniProtKB-SubCell"/>
</dbReference>
<reference evidence="7" key="1">
    <citation type="submission" date="2018-11" db="EMBL/GenBank/DDBJ databases">
        <authorList>
            <person name="Alioto T."/>
            <person name="Alioto T."/>
        </authorList>
    </citation>
    <scope>NUCLEOTIDE SEQUENCE</scope>
</reference>
<dbReference type="Pfam" id="PF03281">
    <property type="entry name" value="Mab-21"/>
    <property type="match status" value="1"/>
</dbReference>
<accession>A0A8B6H2S2</accession>
<proteinExistence type="predicted"/>
<evidence type="ECO:0000259" key="6">
    <source>
        <dbReference type="Pfam" id="PF03281"/>
    </source>
</evidence>
<dbReference type="OrthoDB" id="15270at2759"/>
<dbReference type="EC" id="2.3.-.-" evidence="7"/>
<name>A0A8B6H2S2_MYTGA</name>
<dbReference type="PANTHER" id="PTHR20661">
    <property type="entry name" value="PHOSPHATIDYLINOSITOL-GLYCAN BIOSYNTHESIS CLASS W PROTEIN"/>
    <property type="match status" value="1"/>
</dbReference>
<dbReference type="EMBL" id="UYJE01009443">
    <property type="protein sequence ID" value="VDI73567.1"/>
    <property type="molecule type" value="Genomic_DNA"/>
</dbReference>
<protein>
    <submittedName>
        <fullName evidence="7">Phosphatidylinositol glycan, class W</fullName>
        <ecNumber evidence="7">2.3.-.-</ecNumber>
    </submittedName>
</protein>
<keyword evidence="2 5" id="KW-0812">Transmembrane</keyword>
<evidence type="ECO:0000256" key="4">
    <source>
        <dbReference type="ARBA" id="ARBA00023136"/>
    </source>
</evidence>
<evidence type="ECO:0000256" key="5">
    <source>
        <dbReference type="SAM" id="Phobius"/>
    </source>
</evidence>
<feature type="transmembrane region" description="Helical" evidence="5">
    <location>
        <begin position="208"/>
        <end position="224"/>
    </location>
</feature>
<feature type="transmembrane region" description="Helical" evidence="5">
    <location>
        <begin position="170"/>
        <end position="187"/>
    </location>
</feature>
<dbReference type="GO" id="GO:0032216">
    <property type="term" value="F:glucosaminyl-phosphatidylinositol O-acyltransferase activity"/>
    <property type="evidence" value="ECO:0007669"/>
    <property type="project" value="TreeGrafter"/>
</dbReference>
<keyword evidence="3 5" id="KW-1133">Transmembrane helix</keyword>
<feature type="transmembrane region" description="Helical" evidence="5">
    <location>
        <begin position="345"/>
        <end position="364"/>
    </location>
</feature>
<dbReference type="Gene3D" id="3.30.460.90">
    <property type="match status" value="1"/>
</dbReference>
<dbReference type="Pfam" id="PF06423">
    <property type="entry name" value="GWT1"/>
    <property type="match status" value="1"/>
</dbReference>
<keyword evidence="7" id="KW-0808">Transferase</keyword>
<feature type="transmembrane region" description="Helical" evidence="5">
    <location>
        <begin position="269"/>
        <end position="292"/>
    </location>
</feature>
<dbReference type="PANTHER" id="PTHR20661:SF0">
    <property type="entry name" value="PHOSPHATIDYLINOSITOL-GLYCAN BIOSYNTHESIS CLASS W PROTEIN"/>
    <property type="match status" value="1"/>
</dbReference>
<evidence type="ECO:0000256" key="1">
    <source>
        <dbReference type="ARBA" id="ARBA00004141"/>
    </source>
</evidence>
<feature type="transmembrane region" description="Helical" evidence="5">
    <location>
        <begin position="244"/>
        <end position="262"/>
    </location>
</feature>
<keyword evidence="7" id="KW-0012">Acyltransferase</keyword>
<sequence length="697" mass="80005">MTTMEDYRDLQEQFVANHTGTSVLEVSVVLSVSVVSVFLRRALLFAFHFHAQTSFGQSSVWKIFMIDFPCLVLPTLLSATTHSESLYFLFFSVLMVAIGSIVWKCYRISNLTWKYAKTRVKDFPTIELDDKFQFISNCKAYTLIGTAISILAVDFTVFPRRFCKTETYGTGLMDAGVGLFVVSNALVSPEARNKMIQGQNRFYQVYKSILSSLPLLVLGLARVITTKGVNYQEHVTEYGTHWNFFFTLATVKILASILSFLLPIVYWKFVVVLLCILHQYLLTYRGLSQYIIQGIDGQGGRHGILDSNREGIISNVGYFIMYLFGVEIGRLVFNKERKTVSDYMNLLAVLFLSAASLFTVLPYLTQIEPISRRFTNVPYVIWMVYWNMFTADDFLFVNRLDLPLSQKFTKQKRKRMAEGFTSVPEMELQKSLNVFYTSYGHLTRSKVLPEVVETAYAVLQKIQETSEMFKGEVVKVGSSASKVSAMFDDGSDVLFPISIEATKDPEFVKFKLMKRCVKKWEICSDNEYLSPSKFSDKFYDLIKDCLEKMNPDGKIELEGKGTVAATLNCCHEKFDFSVDLVPAVRCKPWSTNPYWIQDKTRHWPPRELLDTIIERGTELVSKSSRDGENNWRLSFSHTETELVTSATSVFPIFVKLLVIWKTLRKLYFSPQSRHCTVIFKSYHLKILLLHARDCTRQ</sequence>
<evidence type="ECO:0000256" key="3">
    <source>
        <dbReference type="ARBA" id="ARBA00022989"/>
    </source>
</evidence>
<feature type="transmembrane region" description="Helical" evidence="5">
    <location>
        <begin position="20"/>
        <end position="39"/>
    </location>
</feature>
<dbReference type="Proteomes" id="UP000596742">
    <property type="component" value="Unassembled WGS sequence"/>
</dbReference>
<dbReference type="AlphaFoldDB" id="A0A8B6H2S2"/>
<organism evidence="7 8">
    <name type="scientific">Mytilus galloprovincialis</name>
    <name type="common">Mediterranean mussel</name>
    <dbReference type="NCBI Taxonomy" id="29158"/>
    <lineage>
        <taxon>Eukaryota</taxon>
        <taxon>Metazoa</taxon>
        <taxon>Spiralia</taxon>
        <taxon>Lophotrochozoa</taxon>
        <taxon>Mollusca</taxon>
        <taxon>Bivalvia</taxon>
        <taxon>Autobranchia</taxon>
        <taxon>Pteriomorphia</taxon>
        <taxon>Mytilida</taxon>
        <taxon>Mytiloidea</taxon>
        <taxon>Mytilidae</taxon>
        <taxon>Mytilinae</taxon>
        <taxon>Mytilus</taxon>
    </lineage>
</organism>
<dbReference type="GO" id="GO:0006506">
    <property type="term" value="P:GPI anchor biosynthetic process"/>
    <property type="evidence" value="ECO:0007669"/>
    <property type="project" value="InterPro"/>
</dbReference>
<feature type="transmembrane region" description="Helical" evidence="5">
    <location>
        <begin position="140"/>
        <end position="158"/>
    </location>
</feature>
<dbReference type="GO" id="GO:0072659">
    <property type="term" value="P:protein localization to plasma membrane"/>
    <property type="evidence" value="ECO:0007669"/>
    <property type="project" value="TreeGrafter"/>
</dbReference>